<evidence type="ECO:0000313" key="2">
    <source>
        <dbReference type="EMBL" id="KAK3793612.1"/>
    </source>
</evidence>
<evidence type="ECO:0000256" key="1">
    <source>
        <dbReference type="SAM" id="SignalP"/>
    </source>
</evidence>
<reference evidence="2" key="1">
    <citation type="journal article" date="2023" name="G3 (Bethesda)">
        <title>A reference genome for the long-term kleptoplast-retaining sea slug Elysia crispata morphotype clarki.</title>
        <authorList>
            <person name="Eastman K.E."/>
            <person name="Pendleton A.L."/>
            <person name="Shaikh M.A."/>
            <person name="Suttiyut T."/>
            <person name="Ogas R."/>
            <person name="Tomko P."/>
            <person name="Gavelis G."/>
            <person name="Widhalm J.R."/>
            <person name="Wisecaver J.H."/>
        </authorList>
    </citation>
    <scope>NUCLEOTIDE SEQUENCE</scope>
    <source>
        <strain evidence="2">ECLA1</strain>
    </source>
</reference>
<keyword evidence="3" id="KW-1185">Reference proteome</keyword>
<organism evidence="2 3">
    <name type="scientific">Elysia crispata</name>
    <name type="common">lettuce slug</name>
    <dbReference type="NCBI Taxonomy" id="231223"/>
    <lineage>
        <taxon>Eukaryota</taxon>
        <taxon>Metazoa</taxon>
        <taxon>Spiralia</taxon>
        <taxon>Lophotrochozoa</taxon>
        <taxon>Mollusca</taxon>
        <taxon>Gastropoda</taxon>
        <taxon>Heterobranchia</taxon>
        <taxon>Euthyneura</taxon>
        <taxon>Panpulmonata</taxon>
        <taxon>Sacoglossa</taxon>
        <taxon>Placobranchoidea</taxon>
        <taxon>Plakobranchidae</taxon>
        <taxon>Elysia</taxon>
    </lineage>
</organism>
<name>A0AAE1ATC3_9GAST</name>
<proteinExistence type="predicted"/>
<dbReference type="AlphaFoldDB" id="A0AAE1ATC3"/>
<evidence type="ECO:0000313" key="3">
    <source>
        <dbReference type="Proteomes" id="UP001283361"/>
    </source>
</evidence>
<dbReference type="EMBL" id="JAWDGP010001203">
    <property type="protein sequence ID" value="KAK3793612.1"/>
    <property type="molecule type" value="Genomic_DNA"/>
</dbReference>
<gene>
    <name evidence="2" type="ORF">RRG08_019215</name>
</gene>
<sequence>MFVLRKRTFDGMTNMAELLLLFCGISVVLGEFSDPGCFTRLCNLSRRESKTGLSDGGSGFLRLFPGWIGDASGLRKYKIIQESFGQIASDAGEMRLGLKR</sequence>
<feature type="chain" id="PRO_5042011896" description="Secreted protein" evidence="1">
    <location>
        <begin position="31"/>
        <end position="100"/>
    </location>
</feature>
<keyword evidence="1" id="KW-0732">Signal</keyword>
<comment type="caution">
    <text evidence="2">The sequence shown here is derived from an EMBL/GenBank/DDBJ whole genome shotgun (WGS) entry which is preliminary data.</text>
</comment>
<dbReference type="Proteomes" id="UP001283361">
    <property type="component" value="Unassembled WGS sequence"/>
</dbReference>
<feature type="signal peptide" evidence="1">
    <location>
        <begin position="1"/>
        <end position="30"/>
    </location>
</feature>
<evidence type="ECO:0008006" key="4">
    <source>
        <dbReference type="Google" id="ProtNLM"/>
    </source>
</evidence>
<protein>
    <recommendedName>
        <fullName evidence="4">Secreted protein</fullName>
    </recommendedName>
</protein>
<accession>A0AAE1ATC3</accession>